<name>A0A9N9DHC5_9GLOM</name>
<feature type="non-terminal residue" evidence="1">
    <location>
        <position position="42"/>
    </location>
</feature>
<gene>
    <name evidence="1" type="ORF">AGERDE_LOCUS10726</name>
</gene>
<organism evidence="1 2">
    <name type="scientific">Ambispora gerdemannii</name>
    <dbReference type="NCBI Taxonomy" id="144530"/>
    <lineage>
        <taxon>Eukaryota</taxon>
        <taxon>Fungi</taxon>
        <taxon>Fungi incertae sedis</taxon>
        <taxon>Mucoromycota</taxon>
        <taxon>Glomeromycotina</taxon>
        <taxon>Glomeromycetes</taxon>
        <taxon>Archaeosporales</taxon>
        <taxon>Ambisporaceae</taxon>
        <taxon>Ambispora</taxon>
    </lineage>
</organism>
<reference evidence="1" key="1">
    <citation type="submission" date="2021-06" db="EMBL/GenBank/DDBJ databases">
        <authorList>
            <person name="Kallberg Y."/>
            <person name="Tangrot J."/>
            <person name="Rosling A."/>
        </authorList>
    </citation>
    <scope>NUCLEOTIDE SEQUENCE</scope>
    <source>
        <strain evidence="1">MT106</strain>
    </source>
</reference>
<sequence length="42" mass="4420">LSGYSGEGTLLGGYTIGGFYTVIYELTKPAVKKRGDPDKPAV</sequence>
<dbReference type="Proteomes" id="UP000789831">
    <property type="component" value="Unassembled WGS sequence"/>
</dbReference>
<proteinExistence type="predicted"/>
<keyword evidence="2" id="KW-1185">Reference proteome</keyword>
<accession>A0A9N9DHC5</accession>
<dbReference type="AlphaFoldDB" id="A0A9N9DHC5"/>
<comment type="caution">
    <text evidence="1">The sequence shown here is derived from an EMBL/GenBank/DDBJ whole genome shotgun (WGS) entry which is preliminary data.</text>
</comment>
<protein>
    <submittedName>
        <fullName evidence="1">11431_t:CDS:1</fullName>
    </submittedName>
</protein>
<evidence type="ECO:0000313" key="1">
    <source>
        <dbReference type="EMBL" id="CAG8635470.1"/>
    </source>
</evidence>
<dbReference type="EMBL" id="CAJVPL010003595">
    <property type="protein sequence ID" value="CAG8635470.1"/>
    <property type="molecule type" value="Genomic_DNA"/>
</dbReference>
<evidence type="ECO:0000313" key="2">
    <source>
        <dbReference type="Proteomes" id="UP000789831"/>
    </source>
</evidence>